<accession>A0ABS6VD96</accession>
<dbReference type="EMBL" id="JAHVXZ010000002">
    <property type="protein sequence ID" value="MBW1256832.1"/>
    <property type="molecule type" value="Genomic_DNA"/>
</dbReference>
<keyword evidence="2" id="KW-1185">Reference proteome</keyword>
<comment type="caution">
    <text evidence="1">The sequence shown here is derived from an EMBL/GenBank/DDBJ whole genome shotgun (WGS) entry which is preliminary data.</text>
</comment>
<organism evidence="1 2">
    <name type="scientific">Pantoea allii</name>
    <dbReference type="NCBI Taxonomy" id="574096"/>
    <lineage>
        <taxon>Bacteria</taxon>
        <taxon>Pseudomonadati</taxon>
        <taxon>Pseudomonadota</taxon>
        <taxon>Gammaproteobacteria</taxon>
        <taxon>Enterobacterales</taxon>
        <taxon>Erwiniaceae</taxon>
        <taxon>Pantoea</taxon>
    </lineage>
</organism>
<dbReference type="RefSeq" id="WP_096010960.1">
    <property type="nucleotide sequence ID" value="NZ_CP193910.1"/>
</dbReference>
<name>A0ABS6VD96_9GAMM</name>
<evidence type="ECO:0000313" key="2">
    <source>
        <dbReference type="Proteomes" id="UP001197236"/>
    </source>
</evidence>
<evidence type="ECO:0000313" key="1">
    <source>
        <dbReference type="EMBL" id="MBW1256832.1"/>
    </source>
</evidence>
<proteinExistence type="predicted"/>
<gene>
    <name evidence="1" type="ORF">KYI95_06395</name>
</gene>
<sequence>MFNPRKPVGTTSASRPLHCAQRAASAAVLQMAEIRFLLSAVSGKRRLHQGEVLQALLLGMGFIRPLFIAIQTNSVKPYLNSAQYRLLIMMAGAE</sequence>
<protein>
    <submittedName>
        <fullName evidence="1">Uncharacterized protein</fullName>
    </submittedName>
</protein>
<dbReference type="Proteomes" id="UP001197236">
    <property type="component" value="Unassembled WGS sequence"/>
</dbReference>
<reference evidence="1 2" key="1">
    <citation type="submission" date="2021-07" db="EMBL/GenBank/DDBJ databases">
        <title>A novel phosphonate cluster across the Pantoea species complex is important for pathogenicity in onion.</title>
        <authorList>
            <person name="Zhao M."/>
            <person name="Stice S."/>
            <person name="Shin G.Y."/>
            <person name="Coutinho T."/>
            <person name="Gitaitis R."/>
            <person name="Kvitko B."/>
            <person name="Dutta B."/>
        </authorList>
    </citation>
    <scope>NUCLEOTIDE SEQUENCE [LARGE SCALE GENOMIC DNA]</scope>
    <source>
        <strain evidence="1 2">BD 382</strain>
    </source>
</reference>